<gene>
    <name evidence="2" type="ORF">Tco_0627929</name>
</gene>
<feature type="compositionally biased region" description="Basic residues" evidence="1">
    <location>
        <begin position="276"/>
        <end position="286"/>
    </location>
</feature>
<feature type="region of interest" description="Disordered" evidence="1">
    <location>
        <begin position="258"/>
        <end position="286"/>
    </location>
</feature>
<reference evidence="2" key="2">
    <citation type="submission" date="2022-01" db="EMBL/GenBank/DDBJ databases">
        <authorList>
            <person name="Yamashiro T."/>
            <person name="Shiraishi A."/>
            <person name="Satake H."/>
            <person name="Nakayama K."/>
        </authorList>
    </citation>
    <scope>NUCLEOTIDE SEQUENCE</scope>
</reference>
<sequence length="286" mass="32200">MVRNKIEIDGSWIKSKLWNVVGVVSLAVTKEKERERCLSESEDSTLYNHDTGKEKLTGAEPVSGQMTIKSILKSKSAFKAKTLKGITINEPFSTPARGNKSSSVSKTNSAPTGRLKYVKIEDDPPLAICKRTNHRTCDHADFMSSIDINQYHTSQSESSSRSRPSKPAMPFPFCIHCGYNDHQSDGCVYYPICEICGSYDHDTHGHNRIISLRRGIKPRNPQHIIKNCERCGSNVHTTSDHNEIEWFKKREALQAKKAESFKASKTESSNALRSKTPTKRWVSKQN</sequence>
<reference evidence="2" key="1">
    <citation type="journal article" date="2022" name="Int. J. Mol. Sci.">
        <title>Draft Genome of Tanacetum Coccineum: Genomic Comparison of Closely Related Tanacetum-Family Plants.</title>
        <authorList>
            <person name="Yamashiro T."/>
            <person name="Shiraishi A."/>
            <person name="Nakayama K."/>
            <person name="Satake H."/>
        </authorList>
    </citation>
    <scope>NUCLEOTIDE SEQUENCE</scope>
</reference>
<comment type="caution">
    <text evidence="2">The sequence shown here is derived from an EMBL/GenBank/DDBJ whole genome shotgun (WGS) entry which is preliminary data.</text>
</comment>
<dbReference type="Proteomes" id="UP001151760">
    <property type="component" value="Unassembled WGS sequence"/>
</dbReference>
<feature type="compositionally biased region" description="Polar residues" evidence="1">
    <location>
        <begin position="99"/>
        <end position="110"/>
    </location>
</feature>
<proteinExistence type="predicted"/>
<feature type="region of interest" description="Disordered" evidence="1">
    <location>
        <begin position="89"/>
        <end position="110"/>
    </location>
</feature>
<evidence type="ECO:0000313" key="2">
    <source>
        <dbReference type="EMBL" id="GJS54567.1"/>
    </source>
</evidence>
<dbReference type="EMBL" id="BQNB010008808">
    <property type="protein sequence ID" value="GJS54567.1"/>
    <property type="molecule type" value="Genomic_DNA"/>
</dbReference>
<protein>
    <submittedName>
        <fullName evidence="2">Uncharacterized protein</fullName>
    </submittedName>
</protein>
<organism evidence="2 3">
    <name type="scientific">Tanacetum coccineum</name>
    <dbReference type="NCBI Taxonomy" id="301880"/>
    <lineage>
        <taxon>Eukaryota</taxon>
        <taxon>Viridiplantae</taxon>
        <taxon>Streptophyta</taxon>
        <taxon>Embryophyta</taxon>
        <taxon>Tracheophyta</taxon>
        <taxon>Spermatophyta</taxon>
        <taxon>Magnoliopsida</taxon>
        <taxon>eudicotyledons</taxon>
        <taxon>Gunneridae</taxon>
        <taxon>Pentapetalae</taxon>
        <taxon>asterids</taxon>
        <taxon>campanulids</taxon>
        <taxon>Asterales</taxon>
        <taxon>Asteraceae</taxon>
        <taxon>Asteroideae</taxon>
        <taxon>Anthemideae</taxon>
        <taxon>Anthemidinae</taxon>
        <taxon>Tanacetum</taxon>
    </lineage>
</organism>
<feature type="compositionally biased region" description="Polar residues" evidence="1">
    <location>
        <begin position="266"/>
        <end position="275"/>
    </location>
</feature>
<evidence type="ECO:0000313" key="3">
    <source>
        <dbReference type="Proteomes" id="UP001151760"/>
    </source>
</evidence>
<keyword evidence="3" id="KW-1185">Reference proteome</keyword>
<accession>A0ABQ4WNX9</accession>
<evidence type="ECO:0000256" key="1">
    <source>
        <dbReference type="SAM" id="MobiDB-lite"/>
    </source>
</evidence>
<name>A0ABQ4WNX9_9ASTR</name>